<protein>
    <recommendedName>
        <fullName evidence="4">Ribbon-helix-helix CopG family protein</fullName>
    </recommendedName>
</protein>
<evidence type="ECO:0000313" key="2">
    <source>
        <dbReference type="EMBL" id="RDI51485.1"/>
    </source>
</evidence>
<evidence type="ECO:0000313" key="3">
    <source>
        <dbReference type="Proteomes" id="UP000254925"/>
    </source>
</evidence>
<gene>
    <name evidence="2" type="ORF">DES45_11714</name>
</gene>
<name>A0A370H6A6_9HYPH</name>
<dbReference type="OrthoDB" id="8003493at2"/>
<dbReference type="SUPFAM" id="SSF47598">
    <property type="entry name" value="Ribbon-helix-helix"/>
    <property type="match status" value="1"/>
</dbReference>
<dbReference type="GO" id="GO:0006355">
    <property type="term" value="P:regulation of DNA-templated transcription"/>
    <property type="evidence" value="ECO:0007669"/>
    <property type="project" value="InterPro"/>
</dbReference>
<dbReference type="AlphaFoldDB" id="A0A370H6A6"/>
<feature type="compositionally biased region" description="Basic and acidic residues" evidence="1">
    <location>
        <begin position="1"/>
        <end position="11"/>
    </location>
</feature>
<comment type="caution">
    <text evidence="2">The sequence shown here is derived from an EMBL/GenBank/DDBJ whole genome shotgun (WGS) entry which is preliminary data.</text>
</comment>
<organism evidence="2 3">
    <name type="scientific">Microvirga subterranea</name>
    <dbReference type="NCBI Taxonomy" id="186651"/>
    <lineage>
        <taxon>Bacteria</taxon>
        <taxon>Pseudomonadati</taxon>
        <taxon>Pseudomonadota</taxon>
        <taxon>Alphaproteobacteria</taxon>
        <taxon>Hyphomicrobiales</taxon>
        <taxon>Methylobacteriaceae</taxon>
        <taxon>Microvirga</taxon>
    </lineage>
</organism>
<reference evidence="2 3" key="1">
    <citation type="submission" date="2018-07" db="EMBL/GenBank/DDBJ databases">
        <title>Genomic Encyclopedia of Type Strains, Phase IV (KMG-IV): sequencing the most valuable type-strain genomes for metagenomic binning, comparative biology and taxonomic classification.</title>
        <authorList>
            <person name="Goeker M."/>
        </authorList>
    </citation>
    <scope>NUCLEOTIDE SEQUENCE [LARGE SCALE GENOMIC DNA]</scope>
    <source>
        <strain evidence="2 3">DSM 14364</strain>
    </source>
</reference>
<sequence length="70" mass="8133">MPDAKQIERVQRFRKSRRERGDKEVNVWIPGPLNTAIDQAVESGRFRSREAVITYALEAMFAQKDRNVVT</sequence>
<dbReference type="InterPro" id="IPR010985">
    <property type="entry name" value="Ribbon_hlx_hlx"/>
</dbReference>
<dbReference type="EMBL" id="QQBB01000017">
    <property type="protein sequence ID" value="RDI51485.1"/>
    <property type="molecule type" value="Genomic_DNA"/>
</dbReference>
<accession>A0A370H6A6</accession>
<dbReference type="RefSeq" id="WP_114773049.1">
    <property type="nucleotide sequence ID" value="NZ_QQBB01000017.1"/>
</dbReference>
<dbReference type="Proteomes" id="UP000254925">
    <property type="component" value="Unassembled WGS sequence"/>
</dbReference>
<feature type="region of interest" description="Disordered" evidence="1">
    <location>
        <begin position="1"/>
        <end position="21"/>
    </location>
</feature>
<proteinExistence type="predicted"/>
<keyword evidence="3" id="KW-1185">Reference proteome</keyword>
<evidence type="ECO:0000256" key="1">
    <source>
        <dbReference type="SAM" id="MobiDB-lite"/>
    </source>
</evidence>
<evidence type="ECO:0008006" key="4">
    <source>
        <dbReference type="Google" id="ProtNLM"/>
    </source>
</evidence>